<organism evidence="1 2">
    <name type="scientific">Nitrososphaera gargensis (strain Ga9.2)</name>
    <dbReference type="NCBI Taxonomy" id="1237085"/>
    <lineage>
        <taxon>Archaea</taxon>
        <taxon>Nitrososphaerota</taxon>
        <taxon>Nitrososphaeria</taxon>
        <taxon>Nitrososphaerales</taxon>
        <taxon>Nitrososphaeraceae</taxon>
        <taxon>Nitrososphaera</taxon>
    </lineage>
</organism>
<dbReference type="RefSeq" id="WP_015019258.1">
    <property type="nucleotide sequence ID" value="NC_018719.1"/>
</dbReference>
<dbReference type="EMBL" id="CP002408">
    <property type="protein sequence ID" value="AFU58721.1"/>
    <property type="molecule type" value="Genomic_DNA"/>
</dbReference>
<dbReference type="STRING" id="1237085.Ngar_c17880"/>
<dbReference type="InParanoid" id="K0IBS8"/>
<dbReference type="Proteomes" id="UP000008037">
    <property type="component" value="Chromosome"/>
</dbReference>
<evidence type="ECO:0000313" key="1">
    <source>
        <dbReference type="EMBL" id="AFU58721.1"/>
    </source>
</evidence>
<name>K0IBS8_NITGG</name>
<gene>
    <name evidence="1" type="ordered locus">Ngar_c17880</name>
</gene>
<dbReference type="GeneID" id="58787707"/>
<evidence type="ECO:0000313" key="2">
    <source>
        <dbReference type="Proteomes" id="UP000008037"/>
    </source>
</evidence>
<accession>K0IBS8</accession>
<dbReference type="HOGENOM" id="CLU_2985804_0_0_2"/>
<dbReference type="AlphaFoldDB" id="K0IBS8"/>
<keyword evidence="2" id="KW-1185">Reference proteome</keyword>
<dbReference type="KEGG" id="nga:Ngar_c17880"/>
<protein>
    <submittedName>
        <fullName evidence="1">Uncharacterized protein</fullName>
    </submittedName>
</protein>
<sequence length="57" mass="6615">MMNCPSCGAIMVWLNGSVLHDPPVKEYKCRRCQLFVVKYPDGNYEAKPIEQNQQQQQ</sequence>
<proteinExistence type="predicted"/>
<reference evidence="1 2" key="1">
    <citation type="journal article" date="2012" name="Environ. Microbiol.">
        <title>The genome of the ammonia-oxidizing Candidatus Nitrososphaera gargensis: insights into metabolic versatility and environmental adaptations.</title>
        <authorList>
            <person name="Spang A."/>
            <person name="Poehlein A."/>
            <person name="Offre P."/>
            <person name="Zumbragel S."/>
            <person name="Haider S."/>
            <person name="Rychlik N."/>
            <person name="Nowka B."/>
            <person name="Schmeisser C."/>
            <person name="Lebedeva E.V."/>
            <person name="Rattei T."/>
            <person name="Bohm C."/>
            <person name="Schmid M."/>
            <person name="Galushko A."/>
            <person name="Hatzenpichler R."/>
            <person name="Weinmaier T."/>
            <person name="Daniel R."/>
            <person name="Schleper C."/>
            <person name="Spieck E."/>
            <person name="Streit W."/>
            <person name="Wagner M."/>
        </authorList>
    </citation>
    <scope>NUCLEOTIDE SEQUENCE [LARGE SCALE GENOMIC DNA]</scope>
    <source>
        <strain evidence="2">Ga9.2</strain>
    </source>
</reference>
<dbReference type="OrthoDB" id="9392at2157"/>
<dbReference type="BioCyc" id="CNIT1237085:G1324-1786-MONOMER"/>